<gene>
    <name evidence="15" type="ORF">OXPF_36100</name>
</gene>
<dbReference type="Proteomes" id="UP000050326">
    <property type="component" value="Unassembled WGS sequence"/>
</dbReference>
<dbReference type="GO" id="GO:0006508">
    <property type="term" value="P:proteolysis"/>
    <property type="evidence" value="ECO:0007669"/>
    <property type="project" value="UniProtKB-KW"/>
</dbReference>
<dbReference type="PANTHER" id="PTHR35864">
    <property type="entry name" value="ZINC METALLOPROTEASE MJ0611-RELATED"/>
    <property type="match status" value="1"/>
</dbReference>
<dbReference type="STRING" id="36849.OXPF_36100"/>
<evidence type="ECO:0000256" key="8">
    <source>
        <dbReference type="ARBA" id="ARBA00022801"/>
    </source>
</evidence>
<keyword evidence="9" id="KW-0862">Zinc</keyword>
<dbReference type="EMBL" id="LKET01000051">
    <property type="protein sequence ID" value="KPU42846.1"/>
    <property type="molecule type" value="Genomic_DNA"/>
</dbReference>
<keyword evidence="11" id="KW-0482">Metalloprotease</keyword>
<comment type="caution">
    <text evidence="15">The sequence shown here is derived from an EMBL/GenBank/DDBJ whole genome shotgun (WGS) entry which is preliminary data.</text>
</comment>
<proteinExistence type="inferred from homology"/>
<evidence type="ECO:0000256" key="2">
    <source>
        <dbReference type="ARBA" id="ARBA00004651"/>
    </source>
</evidence>
<dbReference type="GO" id="GO:0005886">
    <property type="term" value="C:plasma membrane"/>
    <property type="evidence" value="ECO:0007669"/>
    <property type="project" value="UniProtKB-SubCell"/>
</dbReference>
<dbReference type="RefSeq" id="WP_083480029.1">
    <property type="nucleotide sequence ID" value="NZ_LKET01000051.1"/>
</dbReference>
<keyword evidence="10 13" id="KW-1133">Transmembrane helix</keyword>
<evidence type="ECO:0000256" key="1">
    <source>
        <dbReference type="ARBA" id="ARBA00001947"/>
    </source>
</evidence>
<dbReference type="InterPro" id="IPR052348">
    <property type="entry name" value="Metallopeptidase_M50B"/>
</dbReference>
<dbReference type="InterPro" id="IPR044537">
    <property type="entry name" value="Rip2-like"/>
</dbReference>
<evidence type="ECO:0000256" key="13">
    <source>
        <dbReference type="SAM" id="Phobius"/>
    </source>
</evidence>
<dbReference type="PANTHER" id="PTHR35864:SF1">
    <property type="entry name" value="ZINC METALLOPROTEASE YWHC-RELATED"/>
    <property type="match status" value="1"/>
</dbReference>
<evidence type="ECO:0000313" key="16">
    <source>
        <dbReference type="Proteomes" id="UP000050326"/>
    </source>
</evidence>
<keyword evidence="16" id="KW-1185">Reference proteome</keyword>
<evidence type="ECO:0000256" key="7">
    <source>
        <dbReference type="ARBA" id="ARBA00022723"/>
    </source>
</evidence>
<organism evidence="15 16">
    <name type="scientific">Oxobacter pfennigii</name>
    <dbReference type="NCBI Taxonomy" id="36849"/>
    <lineage>
        <taxon>Bacteria</taxon>
        <taxon>Bacillati</taxon>
        <taxon>Bacillota</taxon>
        <taxon>Clostridia</taxon>
        <taxon>Eubacteriales</taxon>
        <taxon>Clostridiaceae</taxon>
        <taxon>Oxobacter</taxon>
    </lineage>
</organism>
<sequence>MFDNAYLMDRLLSGILTLPAILIGLTFHEFAHAYWANKFGDPTPERQGRLTLNPFAHIDLWGLLMFLFAGFGWAKPVQTSPSHYQGDIRKKDIIVSAAGPFANLFVAVVFAAMIWLFNMMVIEDALNSLNTSILYIILYRIVWINCILFIFNLIPIPPLDGFHILSNLLPYHVFRFVYTAEKYGYIILMIFILSPFSDLIIGNGASAIYGAIMSLLKLT</sequence>
<evidence type="ECO:0000313" key="15">
    <source>
        <dbReference type="EMBL" id="KPU42846.1"/>
    </source>
</evidence>
<keyword evidence="7" id="KW-0479">Metal-binding</keyword>
<evidence type="ECO:0000259" key="14">
    <source>
        <dbReference type="Pfam" id="PF02163"/>
    </source>
</evidence>
<keyword evidence="4" id="KW-1003">Cell membrane</keyword>
<feature type="domain" description="Peptidase M50" evidence="14">
    <location>
        <begin position="20"/>
        <end position="189"/>
    </location>
</feature>
<evidence type="ECO:0000256" key="4">
    <source>
        <dbReference type="ARBA" id="ARBA00022475"/>
    </source>
</evidence>
<name>A0A0P8W4V0_9CLOT</name>
<evidence type="ECO:0000256" key="6">
    <source>
        <dbReference type="ARBA" id="ARBA00022692"/>
    </source>
</evidence>
<keyword evidence="6 13" id="KW-0812">Transmembrane</keyword>
<reference evidence="15 16" key="1">
    <citation type="submission" date="2015-09" db="EMBL/GenBank/DDBJ databases">
        <title>Genome sequence of Oxobacter pfennigii DSM 3222.</title>
        <authorList>
            <person name="Poehlein A."/>
            <person name="Bengelsdorf F.R."/>
            <person name="Schiel-Bengelsdorf B."/>
            <person name="Duerre P."/>
            <person name="Daniel R."/>
        </authorList>
    </citation>
    <scope>NUCLEOTIDE SEQUENCE [LARGE SCALE GENOMIC DNA]</scope>
    <source>
        <strain evidence="15 16">DSM 3222</strain>
    </source>
</reference>
<feature type="transmembrane region" description="Helical" evidence="13">
    <location>
        <begin position="94"/>
        <end position="117"/>
    </location>
</feature>
<evidence type="ECO:0000256" key="9">
    <source>
        <dbReference type="ARBA" id="ARBA00022833"/>
    </source>
</evidence>
<keyword evidence="12 13" id="KW-0472">Membrane</keyword>
<feature type="transmembrane region" description="Helical" evidence="13">
    <location>
        <begin position="184"/>
        <end position="212"/>
    </location>
</feature>
<evidence type="ECO:0000256" key="10">
    <source>
        <dbReference type="ARBA" id="ARBA00022989"/>
    </source>
</evidence>
<dbReference type="CDD" id="cd06158">
    <property type="entry name" value="S2P-M50_like_1"/>
    <property type="match status" value="1"/>
</dbReference>
<accession>A0A0P8W4V0</accession>
<keyword evidence="8" id="KW-0378">Hydrolase</keyword>
<dbReference type="GO" id="GO:0046872">
    <property type="term" value="F:metal ion binding"/>
    <property type="evidence" value="ECO:0007669"/>
    <property type="project" value="UniProtKB-KW"/>
</dbReference>
<feature type="transmembrane region" description="Helical" evidence="13">
    <location>
        <begin position="12"/>
        <end position="35"/>
    </location>
</feature>
<protein>
    <submittedName>
        <fullName evidence="15">Peptidase family M50</fullName>
    </submittedName>
</protein>
<evidence type="ECO:0000256" key="12">
    <source>
        <dbReference type="ARBA" id="ARBA00023136"/>
    </source>
</evidence>
<evidence type="ECO:0000256" key="3">
    <source>
        <dbReference type="ARBA" id="ARBA00007931"/>
    </source>
</evidence>
<comment type="subcellular location">
    <subcellularLocation>
        <location evidence="2">Cell membrane</location>
        <topology evidence="2">Multi-pass membrane protein</topology>
    </subcellularLocation>
</comment>
<comment type="similarity">
    <text evidence="3">Belongs to the peptidase M50B family.</text>
</comment>
<dbReference type="InterPro" id="IPR008915">
    <property type="entry name" value="Peptidase_M50"/>
</dbReference>
<feature type="transmembrane region" description="Helical" evidence="13">
    <location>
        <begin position="55"/>
        <end position="74"/>
    </location>
</feature>
<dbReference type="Pfam" id="PF02163">
    <property type="entry name" value="Peptidase_M50"/>
    <property type="match status" value="1"/>
</dbReference>
<keyword evidence="5" id="KW-0645">Protease</keyword>
<feature type="transmembrane region" description="Helical" evidence="13">
    <location>
        <begin position="132"/>
        <end position="154"/>
    </location>
</feature>
<comment type="cofactor">
    <cofactor evidence="1">
        <name>Zn(2+)</name>
        <dbReference type="ChEBI" id="CHEBI:29105"/>
    </cofactor>
</comment>
<dbReference type="AlphaFoldDB" id="A0A0P8W4V0"/>
<dbReference type="GO" id="GO:0008237">
    <property type="term" value="F:metallopeptidase activity"/>
    <property type="evidence" value="ECO:0007669"/>
    <property type="project" value="UniProtKB-KW"/>
</dbReference>
<evidence type="ECO:0000256" key="5">
    <source>
        <dbReference type="ARBA" id="ARBA00022670"/>
    </source>
</evidence>
<evidence type="ECO:0000256" key="11">
    <source>
        <dbReference type="ARBA" id="ARBA00023049"/>
    </source>
</evidence>